<gene>
    <name evidence="1" type="ORF">NC998_23545</name>
</gene>
<dbReference type="EMBL" id="JAMPKM010000020">
    <property type="protein sequence ID" value="MEP0820083.1"/>
    <property type="molecule type" value="Genomic_DNA"/>
</dbReference>
<organism evidence="1 2">
    <name type="scientific">Trichocoleus desertorum GB2-A4</name>
    <dbReference type="NCBI Taxonomy" id="2933944"/>
    <lineage>
        <taxon>Bacteria</taxon>
        <taxon>Bacillati</taxon>
        <taxon>Cyanobacteriota</taxon>
        <taxon>Cyanophyceae</taxon>
        <taxon>Leptolyngbyales</taxon>
        <taxon>Trichocoleusaceae</taxon>
        <taxon>Trichocoleus</taxon>
    </lineage>
</organism>
<sequence length="106" mass="12076">MARTGRLLLAFGNPHAQSHGYQRSPAPSLLSSSYFRNFLQDDHATAFVPSPSHFCQKVWSEFLRLPGDAISIQEYIYILLKAPWPSSECSISYLFIAIAISFKFYR</sequence>
<evidence type="ECO:0000313" key="2">
    <source>
        <dbReference type="Proteomes" id="UP001464891"/>
    </source>
</evidence>
<proteinExistence type="predicted"/>
<evidence type="ECO:0000313" key="1">
    <source>
        <dbReference type="EMBL" id="MEP0820083.1"/>
    </source>
</evidence>
<protein>
    <submittedName>
        <fullName evidence="1">Uncharacterized protein</fullName>
    </submittedName>
</protein>
<dbReference type="Proteomes" id="UP001464891">
    <property type="component" value="Unassembled WGS sequence"/>
</dbReference>
<accession>A0ABV0JE78</accession>
<keyword evidence="2" id="KW-1185">Reference proteome</keyword>
<reference evidence="1 2" key="1">
    <citation type="submission" date="2022-04" db="EMBL/GenBank/DDBJ databases">
        <title>Positive selection, recombination, and allopatry shape intraspecific diversity of widespread and dominant cyanobacteria.</title>
        <authorList>
            <person name="Wei J."/>
            <person name="Shu W."/>
            <person name="Hu C."/>
        </authorList>
    </citation>
    <scope>NUCLEOTIDE SEQUENCE [LARGE SCALE GENOMIC DNA]</scope>
    <source>
        <strain evidence="1 2">GB2-A4</strain>
    </source>
</reference>
<dbReference type="RefSeq" id="WP_190436269.1">
    <property type="nucleotide sequence ID" value="NZ_JAMPKM010000020.1"/>
</dbReference>
<comment type="caution">
    <text evidence="1">The sequence shown here is derived from an EMBL/GenBank/DDBJ whole genome shotgun (WGS) entry which is preliminary data.</text>
</comment>
<name>A0ABV0JE78_9CYAN</name>